<proteinExistence type="predicted"/>
<keyword evidence="3" id="KW-1185">Reference proteome</keyword>
<dbReference type="Proteomes" id="UP001596266">
    <property type="component" value="Unassembled WGS sequence"/>
</dbReference>
<comment type="caution">
    <text evidence="2">The sequence shown here is derived from an EMBL/GenBank/DDBJ whole genome shotgun (WGS) entry which is preliminary data.</text>
</comment>
<feature type="transmembrane region" description="Helical" evidence="1">
    <location>
        <begin position="52"/>
        <end position="74"/>
    </location>
</feature>
<evidence type="ECO:0000313" key="3">
    <source>
        <dbReference type="Proteomes" id="UP001596266"/>
    </source>
</evidence>
<reference evidence="3" key="1">
    <citation type="journal article" date="2019" name="Int. J. Syst. Evol. Microbiol.">
        <title>The Global Catalogue of Microorganisms (GCM) 10K type strain sequencing project: providing services to taxonomists for standard genome sequencing and annotation.</title>
        <authorList>
            <consortium name="The Broad Institute Genomics Platform"/>
            <consortium name="The Broad Institute Genome Sequencing Center for Infectious Disease"/>
            <person name="Wu L."/>
            <person name="Ma J."/>
        </authorList>
    </citation>
    <scope>NUCLEOTIDE SEQUENCE [LARGE SCALE GENOMIC DNA]</scope>
    <source>
        <strain evidence="3">CGMCC 1.15277</strain>
    </source>
</reference>
<keyword evidence="1" id="KW-0812">Transmembrane</keyword>
<organism evidence="2 3">
    <name type="scientific">Luteococcus sanguinis</name>
    <dbReference type="NCBI Taxonomy" id="174038"/>
    <lineage>
        <taxon>Bacteria</taxon>
        <taxon>Bacillati</taxon>
        <taxon>Actinomycetota</taxon>
        <taxon>Actinomycetes</taxon>
        <taxon>Propionibacteriales</taxon>
        <taxon>Propionibacteriaceae</taxon>
        <taxon>Luteococcus</taxon>
    </lineage>
</organism>
<keyword evidence="1" id="KW-1133">Transmembrane helix</keyword>
<feature type="transmembrane region" description="Helical" evidence="1">
    <location>
        <begin position="86"/>
        <end position="105"/>
    </location>
</feature>
<protein>
    <recommendedName>
        <fullName evidence="4">DUF304 domain-containing protein</fullName>
    </recommendedName>
</protein>
<keyword evidence="1" id="KW-0472">Membrane</keyword>
<evidence type="ECO:0008006" key="4">
    <source>
        <dbReference type="Google" id="ProtNLM"/>
    </source>
</evidence>
<gene>
    <name evidence="2" type="ORF">ACFP57_01540</name>
</gene>
<name>A0ABW1WZG3_9ACTN</name>
<dbReference type="RefSeq" id="WP_343886429.1">
    <property type="nucleotide sequence ID" value="NZ_BAAAKI010000014.1"/>
</dbReference>
<dbReference type="EMBL" id="JBHSUA010000006">
    <property type="protein sequence ID" value="MFC6395680.1"/>
    <property type="molecule type" value="Genomic_DNA"/>
</dbReference>
<sequence>MSTSSEMVPAPGYGYAPVGEQPFAEARVVEAPGFVVGYTPVKMANQVATMGVKLRSMVMGTLFSAVIWTAVWWWQRASWGSPWLLLVGYAFSLAGIVWAAFQLFAARRALGRIPVGEALRLTADGMVAHTLDGQRVQLGWHEVRQVGVWGHEVGAGPRIKVKVPRTSHPRRFWQRPSSPAVAWQMPLYYLDALPGTIDGALRAFSDGRQGLDVTGLDTFW</sequence>
<evidence type="ECO:0000313" key="2">
    <source>
        <dbReference type="EMBL" id="MFC6395680.1"/>
    </source>
</evidence>
<accession>A0ABW1WZG3</accession>
<evidence type="ECO:0000256" key="1">
    <source>
        <dbReference type="SAM" id="Phobius"/>
    </source>
</evidence>